<dbReference type="Proteomes" id="UP000051952">
    <property type="component" value="Unassembled WGS sequence"/>
</dbReference>
<keyword evidence="2" id="KW-1185">Reference proteome</keyword>
<gene>
    <name evidence="1" type="ORF">BSAL_02580</name>
</gene>
<reference evidence="2" key="1">
    <citation type="submission" date="2015-09" db="EMBL/GenBank/DDBJ databases">
        <authorList>
            <consortium name="Pathogen Informatics"/>
        </authorList>
    </citation>
    <scope>NUCLEOTIDE SEQUENCE [LARGE SCALE GENOMIC DNA]</scope>
    <source>
        <strain evidence="2">Lake Konstanz</strain>
    </source>
</reference>
<proteinExistence type="predicted"/>
<sequence>SPLLRTLLRGIPTLHCELISINEQGEGHDYGRRVSDKKTQVSRGVASTSFLERCALSPLFFSLPSHPHHYFFLLFHALENARRRYCAAAVLLNKWNRICTSNSKWSPREKRFRSVVLIPIVFSLCLFYLPRREDVFLSEVILLSPSW</sequence>
<name>A0A0S4JQ32_BODSA</name>
<evidence type="ECO:0000313" key="2">
    <source>
        <dbReference type="Proteomes" id="UP000051952"/>
    </source>
</evidence>
<protein>
    <submittedName>
        <fullName evidence="1">Uncharacterized protein</fullName>
    </submittedName>
</protein>
<dbReference type="AlphaFoldDB" id="A0A0S4JQ32"/>
<organism evidence="1 2">
    <name type="scientific">Bodo saltans</name>
    <name type="common">Flagellated protozoan</name>
    <dbReference type="NCBI Taxonomy" id="75058"/>
    <lineage>
        <taxon>Eukaryota</taxon>
        <taxon>Discoba</taxon>
        <taxon>Euglenozoa</taxon>
        <taxon>Kinetoplastea</taxon>
        <taxon>Metakinetoplastina</taxon>
        <taxon>Eubodonida</taxon>
        <taxon>Bodonidae</taxon>
        <taxon>Bodo</taxon>
    </lineage>
</organism>
<feature type="non-terminal residue" evidence="1">
    <location>
        <position position="1"/>
    </location>
</feature>
<dbReference type="EMBL" id="CYKH01002001">
    <property type="protein sequence ID" value="CUG92075.1"/>
    <property type="molecule type" value="Genomic_DNA"/>
</dbReference>
<accession>A0A0S4JQ32</accession>
<dbReference type="VEuPathDB" id="TriTrypDB:BSAL_02580"/>
<evidence type="ECO:0000313" key="1">
    <source>
        <dbReference type="EMBL" id="CUG92075.1"/>
    </source>
</evidence>